<dbReference type="Pfam" id="PF00532">
    <property type="entry name" value="Peripla_BP_1"/>
    <property type="match status" value="1"/>
</dbReference>
<comment type="caution">
    <text evidence="5">The sequence shown here is derived from an EMBL/GenBank/DDBJ whole genome shotgun (WGS) entry which is preliminary data.</text>
</comment>
<dbReference type="InterPro" id="IPR010982">
    <property type="entry name" value="Lambda_DNA-bd_dom_sf"/>
</dbReference>
<keyword evidence="6" id="KW-1185">Reference proteome</keyword>
<dbReference type="CDD" id="cd06267">
    <property type="entry name" value="PBP1_LacI_sugar_binding-like"/>
    <property type="match status" value="1"/>
</dbReference>
<proteinExistence type="predicted"/>
<dbReference type="Pfam" id="PF00356">
    <property type="entry name" value="LacI"/>
    <property type="match status" value="1"/>
</dbReference>
<protein>
    <submittedName>
        <fullName evidence="5">LacI family DNA-binding transcriptional regulator</fullName>
    </submittedName>
</protein>
<evidence type="ECO:0000259" key="4">
    <source>
        <dbReference type="PROSITE" id="PS50932"/>
    </source>
</evidence>
<sequence>MKPSVTLKKISNMLNISISTVSRALKNHPDISEATRNKVQELAGMLDYVPNAHAISLRTNNSKEFGIIVPSISSYFYHSFISSIEEEARRFGYSLVILQSGEDPKIELENVIKCKNARLSGIFISITSETEDISELLKLDQQNIPTIFFDKVPAYEACNKVCTADTGATRLVADLLIKKKKKKILAMFGNQHLSITQVRVQAFKEFMEQHNWGKKFEIVYAHSPAQASEQLHLAFQKKNKPDAVFCMSDEILTGVMKRVQMLKIQVPEELGIIAISDGSVPQLYYPEITYAETSGFKLGKLAFSRMMTCIAGTPFVQSIVDESVLIFGGSI</sequence>
<dbReference type="Proteomes" id="UP001597461">
    <property type="component" value="Unassembled WGS sequence"/>
</dbReference>
<dbReference type="Gene3D" id="1.10.260.40">
    <property type="entry name" value="lambda repressor-like DNA-binding domains"/>
    <property type="match status" value="1"/>
</dbReference>
<keyword evidence="3" id="KW-0804">Transcription</keyword>
<dbReference type="PANTHER" id="PTHR30146">
    <property type="entry name" value="LACI-RELATED TRANSCRIPTIONAL REPRESSOR"/>
    <property type="match status" value="1"/>
</dbReference>
<dbReference type="InterPro" id="IPR000843">
    <property type="entry name" value="HTH_LacI"/>
</dbReference>
<dbReference type="SUPFAM" id="SSF53822">
    <property type="entry name" value="Periplasmic binding protein-like I"/>
    <property type="match status" value="1"/>
</dbReference>
<evidence type="ECO:0000256" key="2">
    <source>
        <dbReference type="ARBA" id="ARBA00023125"/>
    </source>
</evidence>
<keyword evidence="2 5" id="KW-0238">DNA-binding</keyword>
<evidence type="ECO:0000313" key="5">
    <source>
        <dbReference type="EMBL" id="MFD2584436.1"/>
    </source>
</evidence>
<dbReference type="InterPro" id="IPR028082">
    <property type="entry name" value="Peripla_BP_I"/>
</dbReference>
<reference evidence="6" key="1">
    <citation type="journal article" date="2019" name="Int. J. Syst. Evol. Microbiol.">
        <title>The Global Catalogue of Microorganisms (GCM) 10K type strain sequencing project: providing services to taxonomists for standard genome sequencing and annotation.</title>
        <authorList>
            <consortium name="The Broad Institute Genomics Platform"/>
            <consortium name="The Broad Institute Genome Sequencing Center for Infectious Disease"/>
            <person name="Wu L."/>
            <person name="Ma J."/>
        </authorList>
    </citation>
    <scope>NUCLEOTIDE SEQUENCE [LARGE SCALE GENOMIC DNA]</scope>
    <source>
        <strain evidence="6">KCTC 42866</strain>
    </source>
</reference>
<dbReference type="RefSeq" id="WP_379081487.1">
    <property type="nucleotide sequence ID" value="NZ_JBHULL010000035.1"/>
</dbReference>
<gene>
    <name evidence="5" type="ORF">ACFSR6_18195</name>
</gene>
<dbReference type="SMART" id="SM00354">
    <property type="entry name" value="HTH_LACI"/>
    <property type="match status" value="1"/>
</dbReference>
<dbReference type="Gene3D" id="3.40.50.2300">
    <property type="match status" value="2"/>
</dbReference>
<dbReference type="EMBL" id="JBHULL010000035">
    <property type="protein sequence ID" value="MFD2584436.1"/>
    <property type="molecule type" value="Genomic_DNA"/>
</dbReference>
<organism evidence="5 6">
    <name type="scientific">Pedobacter vanadiisoli</name>
    <dbReference type="NCBI Taxonomy" id="1761975"/>
    <lineage>
        <taxon>Bacteria</taxon>
        <taxon>Pseudomonadati</taxon>
        <taxon>Bacteroidota</taxon>
        <taxon>Sphingobacteriia</taxon>
        <taxon>Sphingobacteriales</taxon>
        <taxon>Sphingobacteriaceae</taxon>
        <taxon>Pedobacter</taxon>
    </lineage>
</organism>
<evidence type="ECO:0000256" key="1">
    <source>
        <dbReference type="ARBA" id="ARBA00023015"/>
    </source>
</evidence>
<dbReference type="PANTHER" id="PTHR30146:SF109">
    <property type="entry name" value="HTH-TYPE TRANSCRIPTIONAL REGULATOR GALS"/>
    <property type="match status" value="1"/>
</dbReference>
<dbReference type="InterPro" id="IPR001761">
    <property type="entry name" value="Peripla_BP/Lac1_sug-bd_dom"/>
</dbReference>
<evidence type="ECO:0000256" key="3">
    <source>
        <dbReference type="ARBA" id="ARBA00023163"/>
    </source>
</evidence>
<keyword evidence="1" id="KW-0805">Transcription regulation</keyword>
<feature type="domain" description="HTH lacI-type" evidence="4">
    <location>
        <begin position="5"/>
        <end position="59"/>
    </location>
</feature>
<dbReference type="SUPFAM" id="SSF47413">
    <property type="entry name" value="lambda repressor-like DNA-binding domains"/>
    <property type="match status" value="1"/>
</dbReference>
<accession>A0ABW5MNN8</accession>
<dbReference type="PROSITE" id="PS50932">
    <property type="entry name" value="HTH_LACI_2"/>
    <property type="match status" value="1"/>
</dbReference>
<name>A0ABW5MNN8_9SPHI</name>
<dbReference type="GO" id="GO:0003677">
    <property type="term" value="F:DNA binding"/>
    <property type="evidence" value="ECO:0007669"/>
    <property type="project" value="UniProtKB-KW"/>
</dbReference>
<evidence type="ECO:0000313" key="6">
    <source>
        <dbReference type="Proteomes" id="UP001597461"/>
    </source>
</evidence>
<dbReference type="CDD" id="cd01392">
    <property type="entry name" value="HTH_LacI"/>
    <property type="match status" value="1"/>
</dbReference>